<dbReference type="AlphaFoldDB" id="A0A2J8KC67"/>
<evidence type="ECO:0000313" key="2">
    <source>
        <dbReference type="Proteomes" id="UP000236370"/>
    </source>
</evidence>
<protein>
    <submittedName>
        <fullName evidence="1">SLC39A11 isoform 13</fullName>
    </submittedName>
</protein>
<organism evidence="1 2">
    <name type="scientific">Pan troglodytes</name>
    <name type="common">Chimpanzee</name>
    <dbReference type="NCBI Taxonomy" id="9598"/>
    <lineage>
        <taxon>Eukaryota</taxon>
        <taxon>Metazoa</taxon>
        <taxon>Chordata</taxon>
        <taxon>Craniata</taxon>
        <taxon>Vertebrata</taxon>
        <taxon>Euteleostomi</taxon>
        <taxon>Mammalia</taxon>
        <taxon>Eutheria</taxon>
        <taxon>Euarchontoglires</taxon>
        <taxon>Primates</taxon>
        <taxon>Haplorrhini</taxon>
        <taxon>Catarrhini</taxon>
        <taxon>Hominidae</taxon>
        <taxon>Pan</taxon>
    </lineage>
</organism>
<dbReference type="EMBL" id="NBAG03000379">
    <property type="protein sequence ID" value="PNI32613.1"/>
    <property type="molecule type" value="Genomic_DNA"/>
</dbReference>
<sequence length="81" mass="8506">MIVRPPQPCGTGAAEDPQTALALNFGSTLLKKKSDPEGPALLFPESELSIRIGRAGLLSGKLFAADTELSQAIWTWGLVVG</sequence>
<accession>A0A2J8KC67</accession>
<dbReference type="Proteomes" id="UP000236370">
    <property type="component" value="Unassembled WGS sequence"/>
</dbReference>
<comment type="caution">
    <text evidence="1">The sequence shown here is derived from an EMBL/GenBank/DDBJ whole genome shotgun (WGS) entry which is preliminary data.</text>
</comment>
<proteinExistence type="predicted"/>
<name>A0A2J8KC67_PANTR</name>
<gene>
    <name evidence="1" type="ORF">CK820_G0039977</name>
</gene>
<reference evidence="1 2" key="1">
    <citation type="submission" date="2017-12" db="EMBL/GenBank/DDBJ databases">
        <title>High-resolution comparative analysis of great ape genomes.</title>
        <authorList>
            <person name="Pollen A."/>
            <person name="Hastie A."/>
            <person name="Hormozdiari F."/>
            <person name="Dougherty M."/>
            <person name="Liu R."/>
            <person name="Chaisson M."/>
            <person name="Hoppe E."/>
            <person name="Hill C."/>
            <person name="Pang A."/>
            <person name="Hillier L."/>
            <person name="Baker C."/>
            <person name="Armstrong J."/>
            <person name="Shendure J."/>
            <person name="Paten B."/>
            <person name="Wilson R."/>
            <person name="Chao H."/>
            <person name="Schneider V."/>
            <person name="Ventura M."/>
            <person name="Kronenberg Z."/>
            <person name="Murali S."/>
            <person name="Gordon D."/>
            <person name="Cantsilieris S."/>
            <person name="Munson K."/>
            <person name="Nelson B."/>
            <person name="Raja A."/>
            <person name="Underwood J."/>
            <person name="Diekhans M."/>
            <person name="Fiddes I."/>
            <person name="Haussler D."/>
            <person name="Eichler E."/>
        </authorList>
    </citation>
    <scope>NUCLEOTIDE SEQUENCE [LARGE SCALE GENOMIC DNA]</scope>
    <source>
        <strain evidence="1">Yerkes chimp pedigree #C0471</strain>
    </source>
</reference>
<evidence type="ECO:0000313" key="1">
    <source>
        <dbReference type="EMBL" id="PNI32613.1"/>
    </source>
</evidence>